<reference evidence="1 2" key="1">
    <citation type="journal article" date="2019" name="Proc. Natl. Acad. Sci. U.S.A.">
        <title>Regulatory changes in pterin and carotenoid genes underlie balanced color polymorphisms in the wall lizard.</title>
        <authorList>
            <person name="Andrade P."/>
            <person name="Pinho C."/>
            <person name="Perez I de Lanuza G."/>
            <person name="Afonso S."/>
            <person name="Brejcha J."/>
            <person name="Rubin C.J."/>
            <person name="Wallerman O."/>
            <person name="Pereira P."/>
            <person name="Sabatino S.J."/>
            <person name="Bellati A."/>
            <person name="Pellitteri-Rosa D."/>
            <person name="Bosakova Z."/>
            <person name="Bunikis I."/>
            <person name="Carretero M.A."/>
            <person name="Feiner N."/>
            <person name="Marsik P."/>
            <person name="Pauperio F."/>
            <person name="Salvi D."/>
            <person name="Soler L."/>
            <person name="While G.M."/>
            <person name="Uller T."/>
            <person name="Font E."/>
            <person name="Andersson L."/>
            <person name="Carneiro M."/>
        </authorList>
    </citation>
    <scope>NUCLEOTIDE SEQUENCE</scope>
</reference>
<reference evidence="1" key="2">
    <citation type="submission" date="2025-08" db="UniProtKB">
        <authorList>
            <consortium name="Ensembl"/>
        </authorList>
    </citation>
    <scope>IDENTIFICATION</scope>
</reference>
<dbReference type="Pfam" id="PF02422">
    <property type="entry name" value="Keratin"/>
    <property type="match status" value="1"/>
</dbReference>
<dbReference type="AlphaFoldDB" id="A0A670JZ13"/>
<sequence>SRLRDLLPCGRVSSKSACVDPCYAQCPPSTVTIRPPPFVLTIPGPALCCPDQPFCIEQHNPCARYPLGRPSLYGSGGSNVSDFYSQPQLPCNYGSCQF</sequence>
<dbReference type="OMA" id="PCYAQCP"/>
<dbReference type="Proteomes" id="UP000472272">
    <property type="component" value="Chromosome 16"/>
</dbReference>
<evidence type="ECO:0008006" key="3">
    <source>
        <dbReference type="Google" id="ProtNLM"/>
    </source>
</evidence>
<protein>
    <recommendedName>
        <fullName evidence="3">Keratin</fullName>
    </recommendedName>
</protein>
<dbReference type="GeneTree" id="ENSGT00950000185042"/>
<evidence type="ECO:0000313" key="1">
    <source>
        <dbReference type="Ensembl" id="ENSPMRP00000027967.1"/>
    </source>
</evidence>
<dbReference type="GO" id="GO:0005882">
    <property type="term" value="C:intermediate filament"/>
    <property type="evidence" value="ECO:0007669"/>
    <property type="project" value="InterPro"/>
</dbReference>
<reference evidence="1" key="3">
    <citation type="submission" date="2025-09" db="UniProtKB">
        <authorList>
            <consortium name="Ensembl"/>
        </authorList>
    </citation>
    <scope>IDENTIFICATION</scope>
</reference>
<evidence type="ECO:0000313" key="2">
    <source>
        <dbReference type="Proteomes" id="UP000472272"/>
    </source>
</evidence>
<name>A0A670JZ13_PODMU</name>
<proteinExistence type="predicted"/>
<accession>A0A670JZ13</accession>
<organism evidence="1 2">
    <name type="scientific">Podarcis muralis</name>
    <name type="common">Wall lizard</name>
    <name type="synonym">Lacerta muralis</name>
    <dbReference type="NCBI Taxonomy" id="64176"/>
    <lineage>
        <taxon>Eukaryota</taxon>
        <taxon>Metazoa</taxon>
        <taxon>Chordata</taxon>
        <taxon>Craniata</taxon>
        <taxon>Vertebrata</taxon>
        <taxon>Euteleostomi</taxon>
        <taxon>Lepidosauria</taxon>
        <taxon>Squamata</taxon>
        <taxon>Bifurcata</taxon>
        <taxon>Unidentata</taxon>
        <taxon>Episquamata</taxon>
        <taxon>Laterata</taxon>
        <taxon>Lacertibaenia</taxon>
        <taxon>Lacertidae</taxon>
        <taxon>Podarcis</taxon>
    </lineage>
</organism>
<dbReference type="Ensembl" id="ENSPMRT00000029664.1">
    <property type="protein sequence ID" value="ENSPMRP00000027967.1"/>
    <property type="gene ID" value="ENSPMRG00000018048.1"/>
</dbReference>
<dbReference type="GO" id="GO:0005200">
    <property type="term" value="F:structural constituent of cytoskeleton"/>
    <property type="evidence" value="ECO:0007669"/>
    <property type="project" value="InterPro"/>
</dbReference>
<keyword evidence="2" id="KW-1185">Reference proteome</keyword>
<dbReference type="InterPro" id="IPR003461">
    <property type="entry name" value="Keratin"/>
</dbReference>